<feature type="transmembrane region" description="Helical" evidence="6">
    <location>
        <begin position="63"/>
        <end position="80"/>
    </location>
</feature>
<accession>A0ABS1MQ88</accession>
<comment type="caution">
    <text evidence="7">The sequence shown here is derived from an EMBL/GenBank/DDBJ whole genome shotgun (WGS) entry which is preliminary data.</text>
</comment>
<evidence type="ECO:0000256" key="5">
    <source>
        <dbReference type="ARBA" id="ARBA00023136"/>
    </source>
</evidence>
<feature type="transmembrane region" description="Helical" evidence="6">
    <location>
        <begin position="36"/>
        <end position="57"/>
    </location>
</feature>
<evidence type="ECO:0000313" key="8">
    <source>
        <dbReference type="Proteomes" id="UP000629371"/>
    </source>
</evidence>
<evidence type="ECO:0000256" key="1">
    <source>
        <dbReference type="ARBA" id="ARBA00004651"/>
    </source>
</evidence>
<evidence type="ECO:0000256" key="4">
    <source>
        <dbReference type="ARBA" id="ARBA00022989"/>
    </source>
</evidence>
<reference evidence="7 8" key="1">
    <citation type="submission" date="2021-01" db="EMBL/GenBank/DDBJ databases">
        <title>WGS of actinomycetes isolated from Thailand.</title>
        <authorList>
            <person name="Thawai C."/>
        </authorList>
    </citation>
    <scope>NUCLEOTIDE SEQUENCE [LARGE SCALE GENOMIC DNA]</scope>
    <source>
        <strain evidence="7 8">CH9-7</strain>
    </source>
</reference>
<evidence type="ECO:0008006" key="9">
    <source>
        <dbReference type="Google" id="ProtNLM"/>
    </source>
</evidence>
<feature type="transmembrane region" description="Helical" evidence="6">
    <location>
        <begin position="87"/>
        <end position="104"/>
    </location>
</feature>
<evidence type="ECO:0000313" key="7">
    <source>
        <dbReference type="EMBL" id="MBL1089945.1"/>
    </source>
</evidence>
<dbReference type="EMBL" id="JAERRI010000005">
    <property type="protein sequence ID" value="MBL1089945.1"/>
    <property type="molecule type" value="Genomic_DNA"/>
</dbReference>
<dbReference type="InterPro" id="IPR010343">
    <property type="entry name" value="ArAE_1"/>
</dbReference>
<gene>
    <name evidence="7" type="ORF">JK360_11125</name>
</gene>
<keyword evidence="3 6" id="KW-0812">Transmembrane</keyword>
<keyword evidence="2" id="KW-1003">Cell membrane</keyword>
<comment type="subcellular location">
    <subcellularLocation>
        <location evidence="1">Cell membrane</location>
        <topology evidence="1">Multi-pass membrane protein</topology>
    </subcellularLocation>
</comment>
<sequence>MAGDPGERTTGRGRAARTATWWQRARAYDGHERHTVLLIGKSTVAATVAWLISYQLLHARSPAFAPFSAVLIMQVTVYQSLHQSLRYIGAVVAGVAVQAVLGFAGGPQLATFALVALLALTLGRWPALGSQGNQVATAAFFAFATYTSATTYLDRAAQLGQIVLLVLIGCAVGLAVNVTLVPPMRYRSAEYALRALARTLDDLFADMHPLLRQGELDAETTQRWRTRAEQTGELIDQARAGLRTARESLYYNPRRLLGRHRGRTGFEGYRSVLAALERALHHVASLARSLDQWRDAEDRYRYRDFLRAYADFLASLSTLTQLLSGLDEDLVAAQARALGAAAERARECRGALAEQAARAGLPLADPTRPYGVLVIEATRLMQEFSYLTDVIGSLPRVAGEGPSR</sequence>
<evidence type="ECO:0000256" key="6">
    <source>
        <dbReference type="SAM" id="Phobius"/>
    </source>
</evidence>
<proteinExistence type="predicted"/>
<evidence type="ECO:0000256" key="2">
    <source>
        <dbReference type="ARBA" id="ARBA00022475"/>
    </source>
</evidence>
<keyword evidence="4 6" id="KW-1133">Transmembrane helix</keyword>
<dbReference type="Pfam" id="PF06081">
    <property type="entry name" value="ArAE_1"/>
    <property type="match status" value="1"/>
</dbReference>
<keyword evidence="8" id="KW-1185">Reference proteome</keyword>
<protein>
    <recommendedName>
        <fullName evidence="9">FUSC family protein</fullName>
    </recommendedName>
</protein>
<dbReference type="RefSeq" id="WP_201802779.1">
    <property type="nucleotide sequence ID" value="NZ_JAERRI010000005.1"/>
</dbReference>
<feature type="transmembrane region" description="Helical" evidence="6">
    <location>
        <begin position="135"/>
        <end position="153"/>
    </location>
</feature>
<organism evidence="7 8">
    <name type="scientific">Streptomyces siderophoricus</name>
    <dbReference type="NCBI Taxonomy" id="2802281"/>
    <lineage>
        <taxon>Bacteria</taxon>
        <taxon>Bacillati</taxon>
        <taxon>Actinomycetota</taxon>
        <taxon>Actinomycetes</taxon>
        <taxon>Kitasatosporales</taxon>
        <taxon>Streptomycetaceae</taxon>
        <taxon>Streptomyces</taxon>
    </lineage>
</organism>
<evidence type="ECO:0000256" key="3">
    <source>
        <dbReference type="ARBA" id="ARBA00022692"/>
    </source>
</evidence>
<keyword evidence="5 6" id="KW-0472">Membrane</keyword>
<feature type="transmembrane region" description="Helical" evidence="6">
    <location>
        <begin position="159"/>
        <end position="181"/>
    </location>
</feature>
<name>A0ABS1MQ88_9ACTN</name>
<dbReference type="Proteomes" id="UP000629371">
    <property type="component" value="Unassembled WGS sequence"/>
</dbReference>